<dbReference type="RefSeq" id="WP_116854096.1">
    <property type="nucleotide sequence ID" value="NZ_QTJV01000004.1"/>
</dbReference>
<dbReference type="GO" id="GO:0004553">
    <property type="term" value="F:hydrolase activity, hydrolyzing O-glycosyl compounds"/>
    <property type="evidence" value="ECO:0007669"/>
    <property type="project" value="UniProtKB-ARBA"/>
</dbReference>
<dbReference type="Gene3D" id="2.60.120.200">
    <property type="match status" value="1"/>
</dbReference>
<dbReference type="SUPFAM" id="SSF50965">
    <property type="entry name" value="Galactose oxidase, central domain"/>
    <property type="match status" value="1"/>
</dbReference>
<dbReference type="OrthoDB" id="1110630at2"/>
<comment type="caution">
    <text evidence="1">The sequence shown here is derived from an EMBL/GenBank/DDBJ whole genome shotgun (WGS) entry which is preliminary data.</text>
</comment>
<dbReference type="GO" id="GO:0003677">
    <property type="term" value="F:DNA binding"/>
    <property type="evidence" value="ECO:0007669"/>
    <property type="project" value="TreeGrafter"/>
</dbReference>
<sequence length="851" mass="97162">MPGLPSSVVVKNHIFITTILLSVFALLPYESYGQNVYGLEFAGKKIAQELRTSLNLFPDKPLTVKDDLDLTFDLSFAPGYDSYFGYIFRITNEQGQNTDLIYSNQTQSINLISGDEYTGILFKFPPAEVVGKWYHLQFSFNQHTRITTLKINGQPAGSTTMPAALGNQLHIIFGANHYKHSNTYDLPSMRLRDVQIAQAGKTQYHWALRQHDGDRDIDLINHSKAEIEHPIWLAKAYSEWNTRQTLTVNGNAGLTFDKEKGILYITGSDSLYQFSCNGNKLSAVPLAQARQLAPGNVTEYDTKRHQLMNYFVDNQQVAWYNDAQRTWSKPSEGNKITGFWQHNHFYSSYDSSLYIFGGYGHYHYTAEVQQYSTADDQWKTVIAKGDKFSPRYMAALGATDNGDSAYILGGHGSATGDQLLNPENFYDLLLFDVKKHSFKKIYTLDKPEVPMAFGNAMVIDTKEHSYYALTYANDRMESSLQLIKGSLDKPEYTKLGNEIPYQFYDIKSTASLYYYAKGQELIAVSLYTSENNVTEIKINTILFPPALLMPEESVVERNYEYLLWGLLTLTTLLIGLSFRRKQQAQPAPVIAVYHLPAPPKQAPVFRILELPAPVEKKKAAIYLFGHFTVIDKEGNDISKLFSPLVKELFLLICLHSCFGRKGISSEKINEILWTGRSVKDAKNNRSVNMVKLKNILEKLGDYSLAKENGKWKLTFEEDVYVDLRHCHQLIQQQHISQLVQVCGRGGLLMETDYSWLDKFKSDLCTELLNIFTRYLDEHAEQLQPEEIIQTCDSMLHFDSLCEEAVMYKCRALVAMHQHATARSLFRTFKHEYEDIYGEPFEKDYLAVMVND</sequence>
<dbReference type="EMBL" id="QTJV01000004">
    <property type="protein sequence ID" value="RFM34513.1"/>
    <property type="molecule type" value="Genomic_DNA"/>
</dbReference>
<gene>
    <name evidence="1" type="ORF">DXN04_14670</name>
</gene>
<accession>A0A3E1P2S8</accession>
<reference evidence="1 2" key="1">
    <citation type="submission" date="2018-08" db="EMBL/GenBank/DDBJ databases">
        <title>Chitinophaga sp. K20C18050901, a novel bacterium isolated from forest soil.</title>
        <authorList>
            <person name="Wang C."/>
        </authorList>
    </citation>
    <scope>NUCLEOTIDE SEQUENCE [LARGE SCALE GENOMIC DNA]</scope>
    <source>
        <strain evidence="1 2">K20C18050901</strain>
    </source>
</reference>
<protein>
    <recommendedName>
        <fullName evidence="3">Galactose oxidase</fullName>
    </recommendedName>
</protein>
<dbReference type="PANTHER" id="PTHR35807">
    <property type="entry name" value="TRANSCRIPTIONAL REGULATOR REDD-RELATED"/>
    <property type="match status" value="1"/>
</dbReference>
<dbReference type="Proteomes" id="UP000261174">
    <property type="component" value="Unassembled WGS sequence"/>
</dbReference>
<organism evidence="1 2">
    <name type="scientific">Chitinophaga silvisoli</name>
    <dbReference type="NCBI Taxonomy" id="2291814"/>
    <lineage>
        <taxon>Bacteria</taxon>
        <taxon>Pseudomonadati</taxon>
        <taxon>Bacteroidota</taxon>
        <taxon>Chitinophagia</taxon>
        <taxon>Chitinophagales</taxon>
        <taxon>Chitinophagaceae</taxon>
        <taxon>Chitinophaga</taxon>
    </lineage>
</organism>
<dbReference type="Gene3D" id="2.120.10.80">
    <property type="entry name" value="Kelch-type beta propeller"/>
    <property type="match status" value="1"/>
</dbReference>
<dbReference type="PANTHER" id="PTHR35807:SF1">
    <property type="entry name" value="TRANSCRIPTIONAL REGULATOR REDD"/>
    <property type="match status" value="1"/>
</dbReference>
<dbReference type="InterPro" id="IPR051677">
    <property type="entry name" value="AfsR-DnrI-RedD_regulator"/>
</dbReference>
<proteinExistence type="predicted"/>
<dbReference type="InterPro" id="IPR011043">
    <property type="entry name" value="Gal_Oxase/kelch_b-propeller"/>
</dbReference>
<keyword evidence="2" id="KW-1185">Reference proteome</keyword>
<dbReference type="GO" id="GO:0006355">
    <property type="term" value="P:regulation of DNA-templated transcription"/>
    <property type="evidence" value="ECO:0007669"/>
    <property type="project" value="TreeGrafter"/>
</dbReference>
<dbReference type="InterPro" id="IPR013320">
    <property type="entry name" value="ConA-like_dom_sf"/>
</dbReference>
<dbReference type="Pfam" id="PF24681">
    <property type="entry name" value="Kelch_KLHDC2_KLHL20_DRC7"/>
    <property type="match status" value="1"/>
</dbReference>
<dbReference type="SUPFAM" id="SSF49899">
    <property type="entry name" value="Concanavalin A-like lectins/glucanases"/>
    <property type="match status" value="1"/>
</dbReference>
<dbReference type="GO" id="GO:0005975">
    <property type="term" value="P:carbohydrate metabolic process"/>
    <property type="evidence" value="ECO:0007669"/>
    <property type="project" value="UniProtKB-ARBA"/>
</dbReference>
<evidence type="ECO:0000313" key="1">
    <source>
        <dbReference type="EMBL" id="RFM34513.1"/>
    </source>
</evidence>
<name>A0A3E1P2S8_9BACT</name>
<dbReference type="InterPro" id="IPR015915">
    <property type="entry name" value="Kelch-typ_b-propeller"/>
</dbReference>
<dbReference type="AlphaFoldDB" id="A0A3E1P2S8"/>
<evidence type="ECO:0000313" key="2">
    <source>
        <dbReference type="Proteomes" id="UP000261174"/>
    </source>
</evidence>
<evidence type="ECO:0008006" key="3">
    <source>
        <dbReference type="Google" id="ProtNLM"/>
    </source>
</evidence>